<dbReference type="OrthoDB" id="6156126at2759"/>
<gene>
    <name evidence="3" type="primary">LOC111111272</name>
</gene>
<dbReference type="AlphaFoldDB" id="A0A8B8BLM0"/>
<dbReference type="GeneID" id="111111272"/>
<dbReference type="SMART" id="SM00225">
    <property type="entry name" value="BTB"/>
    <property type="match status" value="1"/>
</dbReference>
<dbReference type="InterPro" id="IPR011333">
    <property type="entry name" value="SKP1/BTB/POZ_sf"/>
</dbReference>
<evidence type="ECO:0000313" key="3">
    <source>
        <dbReference type="RefSeq" id="XP_022303851.1"/>
    </source>
</evidence>
<dbReference type="Proteomes" id="UP000694844">
    <property type="component" value="Chromosome 1"/>
</dbReference>
<reference evidence="3" key="2">
    <citation type="submission" date="2025-08" db="UniProtKB">
        <authorList>
            <consortium name="RefSeq"/>
        </authorList>
    </citation>
    <scope>IDENTIFICATION</scope>
    <source>
        <tissue evidence="3">Whole sample</tissue>
    </source>
</reference>
<dbReference type="Pfam" id="PF00651">
    <property type="entry name" value="BTB"/>
    <property type="match status" value="1"/>
</dbReference>
<evidence type="ECO:0000259" key="1">
    <source>
        <dbReference type="PROSITE" id="PS50097"/>
    </source>
</evidence>
<dbReference type="SUPFAM" id="SSF54695">
    <property type="entry name" value="POZ domain"/>
    <property type="match status" value="1"/>
</dbReference>
<protein>
    <submittedName>
        <fullName evidence="3">BTB/POZ domain-containing protein 6-like</fullName>
    </submittedName>
</protein>
<name>A0A8B8BLM0_CRAVI</name>
<dbReference type="RefSeq" id="XP_022303851.1">
    <property type="nucleotide sequence ID" value="XM_022448143.1"/>
</dbReference>
<evidence type="ECO:0000313" key="2">
    <source>
        <dbReference type="Proteomes" id="UP000694844"/>
    </source>
</evidence>
<dbReference type="KEGG" id="cvn:111111272"/>
<dbReference type="PANTHER" id="PTHR45774:SF3">
    <property type="entry name" value="BTB (POZ) DOMAIN-CONTAINING 2B-RELATED"/>
    <property type="match status" value="1"/>
</dbReference>
<organism evidence="2 3">
    <name type="scientific">Crassostrea virginica</name>
    <name type="common">Eastern oyster</name>
    <dbReference type="NCBI Taxonomy" id="6565"/>
    <lineage>
        <taxon>Eukaryota</taxon>
        <taxon>Metazoa</taxon>
        <taxon>Spiralia</taxon>
        <taxon>Lophotrochozoa</taxon>
        <taxon>Mollusca</taxon>
        <taxon>Bivalvia</taxon>
        <taxon>Autobranchia</taxon>
        <taxon>Pteriomorphia</taxon>
        <taxon>Ostreida</taxon>
        <taxon>Ostreoidea</taxon>
        <taxon>Ostreidae</taxon>
        <taxon>Crassostrea</taxon>
    </lineage>
</organism>
<sequence length="147" mass="16786">MAGIFGSGWRKQKTPLQCLRHLCLNETLSDVHFSFNDGEKPLPGHKFVLAMRSEEFEKTFYQEISEKAIIIDDTSKEIFQLLLRYIYTDELQLNDKNVIPLIELGEKYKLDALVDRCAQHLESSLCCKNACVTLNAASDLICIISRS</sequence>
<feature type="domain" description="BTB" evidence="1">
    <location>
        <begin position="29"/>
        <end position="95"/>
    </location>
</feature>
<reference evidence="2" key="1">
    <citation type="submission" date="2024-06" db="UniProtKB">
        <authorList>
            <consortium name="RefSeq"/>
        </authorList>
    </citation>
    <scope>NUCLEOTIDE SEQUENCE [LARGE SCALE GENOMIC DNA]</scope>
</reference>
<dbReference type="InterPro" id="IPR000210">
    <property type="entry name" value="BTB/POZ_dom"/>
</dbReference>
<dbReference type="PANTHER" id="PTHR45774">
    <property type="entry name" value="BTB/POZ DOMAIN-CONTAINING"/>
    <property type="match status" value="1"/>
</dbReference>
<accession>A0A8B8BLM0</accession>
<proteinExistence type="predicted"/>
<dbReference type="Gene3D" id="3.30.710.10">
    <property type="entry name" value="Potassium Channel Kv1.1, Chain A"/>
    <property type="match status" value="1"/>
</dbReference>
<keyword evidence="2" id="KW-1185">Reference proteome</keyword>
<dbReference type="PROSITE" id="PS50097">
    <property type="entry name" value="BTB"/>
    <property type="match status" value="1"/>
</dbReference>